<dbReference type="EMBL" id="JAPWTJ010000119">
    <property type="protein sequence ID" value="KAJ8982501.1"/>
    <property type="molecule type" value="Genomic_DNA"/>
</dbReference>
<keyword evidence="5" id="KW-0663">Pyridoxal phosphate</keyword>
<sequence length="88" mass="10060">MARPCQDDVFQNSWNEELNPANLWKKLNIPGDWSLITQQVGMVCSIPLNESQCERLIKKHHIYIFNSGWFSICAITPGNVGYIAKSHI</sequence>
<dbReference type="InterPro" id="IPR015422">
    <property type="entry name" value="PyrdxlP-dep_Trfase_small"/>
</dbReference>
<protein>
    <submittedName>
        <fullName evidence="6">Uncharacterized protein</fullName>
    </submittedName>
</protein>
<dbReference type="Proteomes" id="UP001162164">
    <property type="component" value="Unassembled WGS sequence"/>
</dbReference>
<evidence type="ECO:0000256" key="1">
    <source>
        <dbReference type="ARBA" id="ARBA00001933"/>
    </source>
</evidence>
<comment type="caution">
    <text evidence="6">The sequence shown here is derived from an EMBL/GenBank/DDBJ whole genome shotgun (WGS) entry which is preliminary data.</text>
</comment>
<name>A0ABQ9JW08_9CUCU</name>
<evidence type="ECO:0000256" key="4">
    <source>
        <dbReference type="ARBA" id="ARBA00022679"/>
    </source>
</evidence>
<keyword evidence="7" id="KW-1185">Reference proteome</keyword>
<dbReference type="SUPFAM" id="SSF53383">
    <property type="entry name" value="PLP-dependent transferases"/>
    <property type="match status" value="1"/>
</dbReference>
<dbReference type="InterPro" id="IPR015424">
    <property type="entry name" value="PyrdxlP-dep_Trfase"/>
</dbReference>
<dbReference type="PANTHER" id="PTHR11879">
    <property type="entry name" value="ASPARTATE AMINOTRANSFERASE"/>
    <property type="match status" value="1"/>
</dbReference>
<gene>
    <name evidence="6" type="ORF">NQ317_018539</name>
</gene>
<comment type="subunit">
    <text evidence="2">Homodimer.</text>
</comment>
<keyword evidence="3" id="KW-0032">Aminotransferase</keyword>
<reference evidence="6" key="1">
    <citation type="journal article" date="2023" name="Insect Mol. Biol.">
        <title>Genome sequencing provides insights into the evolution of gene families encoding plant cell wall-degrading enzymes in longhorned beetles.</title>
        <authorList>
            <person name="Shin N.R."/>
            <person name="Okamura Y."/>
            <person name="Kirsch R."/>
            <person name="Pauchet Y."/>
        </authorList>
    </citation>
    <scope>NUCLEOTIDE SEQUENCE</scope>
    <source>
        <strain evidence="6">MMC_N1</strain>
    </source>
</reference>
<evidence type="ECO:0000256" key="2">
    <source>
        <dbReference type="ARBA" id="ARBA00011738"/>
    </source>
</evidence>
<evidence type="ECO:0000313" key="7">
    <source>
        <dbReference type="Proteomes" id="UP001162164"/>
    </source>
</evidence>
<keyword evidence="4" id="KW-0808">Transferase</keyword>
<dbReference type="InterPro" id="IPR000796">
    <property type="entry name" value="Asp_trans"/>
</dbReference>
<evidence type="ECO:0000256" key="5">
    <source>
        <dbReference type="ARBA" id="ARBA00022898"/>
    </source>
</evidence>
<comment type="cofactor">
    <cofactor evidence="1">
        <name>pyridoxal 5'-phosphate</name>
        <dbReference type="ChEBI" id="CHEBI:597326"/>
    </cofactor>
</comment>
<dbReference type="PANTHER" id="PTHR11879:SF55">
    <property type="entry name" value="GLUTAMATE OXALOACETATE TRANSAMINASE 1, ISOFORM B"/>
    <property type="match status" value="1"/>
</dbReference>
<organism evidence="6 7">
    <name type="scientific">Molorchus minor</name>
    <dbReference type="NCBI Taxonomy" id="1323400"/>
    <lineage>
        <taxon>Eukaryota</taxon>
        <taxon>Metazoa</taxon>
        <taxon>Ecdysozoa</taxon>
        <taxon>Arthropoda</taxon>
        <taxon>Hexapoda</taxon>
        <taxon>Insecta</taxon>
        <taxon>Pterygota</taxon>
        <taxon>Neoptera</taxon>
        <taxon>Endopterygota</taxon>
        <taxon>Coleoptera</taxon>
        <taxon>Polyphaga</taxon>
        <taxon>Cucujiformia</taxon>
        <taxon>Chrysomeloidea</taxon>
        <taxon>Cerambycidae</taxon>
        <taxon>Lamiinae</taxon>
        <taxon>Monochamini</taxon>
        <taxon>Molorchus</taxon>
    </lineage>
</organism>
<evidence type="ECO:0000256" key="3">
    <source>
        <dbReference type="ARBA" id="ARBA00022576"/>
    </source>
</evidence>
<accession>A0ABQ9JW08</accession>
<proteinExistence type="predicted"/>
<evidence type="ECO:0000313" key="6">
    <source>
        <dbReference type="EMBL" id="KAJ8982501.1"/>
    </source>
</evidence>
<dbReference type="Gene3D" id="3.90.1150.10">
    <property type="entry name" value="Aspartate Aminotransferase, domain 1"/>
    <property type="match status" value="1"/>
</dbReference>